<dbReference type="Proteomes" id="UP000631114">
    <property type="component" value="Unassembled WGS sequence"/>
</dbReference>
<dbReference type="GO" id="GO:0006396">
    <property type="term" value="P:RNA processing"/>
    <property type="evidence" value="ECO:0007669"/>
    <property type="project" value="InterPro"/>
</dbReference>
<accession>A0A835HXF3</accession>
<dbReference type="InterPro" id="IPR000999">
    <property type="entry name" value="RNase_III_dom"/>
</dbReference>
<dbReference type="AlphaFoldDB" id="A0A835HXF3"/>
<dbReference type="GO" id="GO:0004525">
    <property type="term" value="F:ribonuclease III activity"/>
    <property type="evidence" value="ECO:0007669"/>
    <property type="project" value="InterPro"/>
</dbReference>
<evidence type="ECO:0000313" key="3">
    <source>
        <dbReference type="Proteomes" id="UP000631114"/>
    </source>
</evidence>
<organism evidence="2 3">
    <name type="scientific">Coptis chinensis</name>
    <dbReference type="NCBI Taxonomy" id="261450"/>
    <lineage>
        <taxon>Eukaryota</taxon>
        <taxon>Viridiplantae</taxon>
        <taxon>Streptophyta</taxon>
        <taxon>Embryophyta</taxon>
        <taxon>Tracheophyta</taxon>
        <taxon>Spermatophyta</taxon>
        <taxon>Magnoliopsida</taxon>
        <taxon>Ranunculales</taxon>
        <taxon>Ranunculaceae</taxon>
        <taxon>Coptidoideae</taxon>
        <taxon>Coptis</taxon>
    </lineage>
</organism>
<name>A0A835HXF3_9MAGN</name>
<evidence type="ECO:0000259" key="1">
    <source>
        <dbReference type="PROSITE" id="PS00517"/>
    </source>
</evidence>
<proteinExistence type="predicted"/>
<gene>
    <name evidence="2" type="ORF">IFM89_023246</name>
</gene>
<evidence type="ECO:0000313" key="2">
    <source>
        <dbReference type="EMBL" id="KAF9606153.1"/>
    </source>
</evidence>
<comment type="caution">
    <text evidence="2">The sequence shown here is derived from an EMBL/GenBank/DDBJ whole genome shotgun (WGS) entry which is preliminary data.</text>
</comment>
<keyword evidence="3" id="KW-1185">Reference proteome</keyword>
<dbReference type="PROSITE" id="PS00517">
    <property type="entry name" value="RNASE_3_1"/>
    <property type="match status" value="1"/>
</dbReference>
<reference evidence="2 3" key="1">
    <citation type="submission" date="2020-10" db="EMBL/GenBank/DDBJ databases">
        <title>The Coptis chinensis genome and diversification of protoberbering-type alkaloids.</title>
        <authorList>
            <person name="Wang B."/>
            <person name="Shu S."/>
            <person name="Song C."/>
            <person name="Liu Y."/>
        </authorList>
    </citation>
    <scope>NUCLEOTIDE SEQUENCE [LARGE SCALE GENOMIC DNA]</scope>
    <source>
        <strain evidence="2">HL-2020</strain>
        <tissue evidence="2">Leaf</tissue>
    </source>
</reference>
<dbReference type="OrthoDB" id="1713567at2759"/>
<dbReference type="EMBL" id="JADFTS010000005">
    <property type="protein sequence ID" value="KAF9606153.1"/>
    <property type="molecule type" value="Genomic_DNA"/>
</dbReference>
<feature type="domain" description="RNase III" evidence="1">
    <location>
        <begin position="55"/>
        <end position="63"/>
    </location>
</feature>
<sequence>MVGQFAMPRSDNFEDRDGVKLPSLSLCNWRIRRNVESNSMESRFNGACTGRQHHQRLEFVGDAALGLTFANLYSLTLGLQLEVDSVNNRAVVEGCGVQFPVGKESTKEVQLFLGNAVFAKVVGGAMKAGSVKVGTTMAAMIACGSWIKTEQNEASKKPSQ</sequence>
<protein>
    <recommendedName>
        <fullName evidence="1">RNase III domain-containing protein</fullName>
    </recommendedName>
</protein>